<feature type="transmembrane region" description="Helical" evidence="1">
    <location>
        <begin position="25"/>
        <end position="47"/>
    </location>
</feature>
<dbReference type="EMBL" id="CP063989">
    <property type="protein sequence ID" value="QPL04747.1"/>
    <property type="molecule type" value="Genomic_DNA"/>
</dbReference>
<feature type="transmembrane region" description="Helical" evidence="1">
    <location>
        <begin position="153"/>
        <end position="173"/>
    </location>
</feature>
<keyword evidence="1" id="KW-0812">Transmembrane</keyword>
<dbReference type="Proteomes" id="UP000594637">
    <property type="component" value="Chromosome"/>
</dbReference>
<feature type="transmembrane region" description="Helical" evidence="1">
    <location>
        <begin position="493"/>
        <end position="515"/>
    </location>
</feature>
<feature type="transmembrane region" description="Helical" evidence="1">
    <location>
        <begin position="387"/>
        <end position="407"/>
    </location>
</feature>
<gene>
    <name evidence="2" type="ORF">ID810_08185</name>
</gene>
<dbReference type="RefSeq" id="WP_166856791.1">
    <property type="nucleotide sequence ID" value="NZ_CP063989.1"/>
</dbReference>
<accession>A0A7T0LJ91</accession>
<dbReference type="AlphaFoldDB" id="A0A7T0LJ91"/>
<proteinExistence type="predicted"/>
<feature type="transmembrane region" description="Helical" evidence="1">
    <location>
        <begin position="346"/>
        <end position="366"/>
    </location>
</feature>
<keyword evidence="1" id="KW-1133">Transmembrane helix</keyword>
<feature type="transmembrane region" description="Helical" evidence="1">
    <location>
        <begin position="237"/>
        <end position="258"/>
    </location>
</feature>
<organism evidence="2 3">
    <name type="scientific">Actinomyces respiraculi</name>
    <dbReference type="NCBI Taxonomy" id="2744574"/>
    <lineage>
        <taxon>Bacteria</taxon>
        <taxon>Bacillati</taxon>
        <taxon>Actinomycetota</taxon>
        <taxon>Actinomycetes</taxon>
        <taxon>Actinomycetales</taxon>
        <taxon>Actinomycetaceae</taxon>
        <taxon>Actinomyces</taxon>
    </lineage>
</organism>
<sequence length="524" mass="53970">MSTAAATTRRARLLRAELLRSHRTFTWGSLAVSLAMAVYCLVLAQAARLNGLYDDGGQWDGNILAWLSFYPAAVALPIGALTGAMAEWREQRWRYGGTAWRPVPAARSTLARAAVLVLAALAAQVVLLLPVVAHGLLLGQGLGPAGRYLPFGLLMWVGTGGAALLGALACRLLGGVGVGLAPAVAFVCCVAGAVGAESAGWQLRPWTWLMRGSLPLLGVHGNSVPLEPGSPVWHWPWWPSAVLLTGLFAAALALLVAVPERSLGGRGRIRRLAKAGQIQPRRQGHGVSTSRPVFAALPASPRLSGRRRPLRALLLVLPWGVWSLLAVLMVAFISLVNALYGSGTALSVLGLVCLPVSATVAGMTAWSAQSGARRGLLLRERVGVLDAVTLGLTTVFLSAVATVSWVAAGGSAAAVSGLAPAHMLLVAPWVLLMSTAAAYAVNQLAGLATSVAVAVFGLLTSLVIAGTEVLSEALWPAAPWGWGQVVSTAPGRWVLVTGLSALLAAAGLGACVLGGRSAALRAGT</sequence>
<evidence type="ECO:0000256" key="1">
    <source>
        <dbReference type="SAM" id="Phobius"/>
    </source>
</evidence>
<feature type="transmembrane region" description="Helical" evidence="1">
    <location>
        <begin position="444"/>
        <end position="465"/>
    </location>
</feature>
<feature type="transmembrane region" description="Helical" evidence="1">
    <location>
        <begin position="67"/>
        <end position="88"/>
    </location>
</feature>
<evidence type="ECO:0000313" key="2">
    <source>
        <dbReference type="EMBL" id="QPL04747.1"/>
    </source>
</evidence>
<name>A0A7T0LJ91_9ACTO</name>
<keyword evidence="1" id="KW-0472">Membrane</keyword>
<feature type="transmembrane region" description="Helical" evidence="1">
    <location>
        <begin position="109"/>
        <end position="133"/>
    </location>
</feature>
<evidence type="ECO:0000313" key="3">
    <source>
        <dbReference type="Proteomes" id="UP000594637"/>
    </source>
</evidence>
<feature type="transmembrane region" description="Helical" evidence="1">
    <location>
        <begin position="180"/>
        <end position="201"/>
    </location>
</feature>
<keyword evidence="3" id="KW-1185">Reference proteome</keyword>
<dbReference type="KEGG" id="arep:ID810_08185"/>
<feature type="transmembrane region" description="Helical" evidence="1">
    <location>
        <begin position="413"/>
        <end position="432"/>
    </location>
</feature>
<protein>
    <submittedName>
        <fullName evidence="2">Uncharacterized protein</fullName>
    </submittedName>
</protein>
<feature type="transmembrane region" description="Helical" evidence="1">
    <location>
        <begin position="312"/>
        <end position="340"/>
    </location>
</feature>
<reference evidence="2 3" key="1">
    <citation type="submission" date="2020-11" db="EMBL/GenBank/DDBJ databases">
        <title>Actinomyces sp. ZJ750.</title>
        <authorList>
            <person name="Zhou J."/>
        </authorList>
    </citation>
    <scope>NUCLEOTIDE SEQUENCE [LARGE SCALE GENOMIC DNA]</scope>
    <source>
        <strain evidence="2 3">ZJ750</strain>
    </source>
</reference>